<evidence type="ECO:0000256" key="1">
    <source>
        <dbReference type="SAM" id="MobiDB-lite"/>
    </source>
</evidence>
<dbReference type="RefSeq" id="WP_112232474.1">
    <property type="nucleotide sequence ID" value="NZ_QLTT01000017.1"/>
</dbReference>
<feature type="region of interest" description="Disordered" evidence="1">
    <location>
        <begin position="1"/>
        <end position="23"/>
    </location>
</feature>
<evidence type="ECO:0000313" key="3">
    <source>
        <dbReference type="Proteomes" id="UP000248714"/>
    </source>
</evidence>
<proteinExistence type="predicted"/>
<feature type="compositionally biased region" description="Polar residues" evidence="1">
    <location>
        <begin position="8"/>
        <end position="17"/>
    </location>
</feature>
<evidence type="ECO:0000313" key="2">
    <source>
        <dbReference type="EMBL" id="RAS58885.1"/>
    </source>
</evidence>
<reference evidence="2 3" key="1">
    <citation type="submission" date="2018-06" db="EMBL/GenBank/DDBJ databases">
        <title>Genomic Encyclopedia of Type Strains, Phase IV (KMG-IV): sequencing the most valuable type-strain genomes for metagenomic binning, comparative biology and taxonomic classification.</title>
        <authorList>
            <person name="Goeker M."/>
        </authorList>
    </citation>
    <scope>NUCLEOTIDE SEQUENCE [LARGE SCALE GENOMIC DNA]</scope>
    <source>
        <strain evidence="2 3">DSM 45479</strain>
    </source>
</reference>
<accession>A0ABX9DV24</accession>
<gene>
    <name evidence="2" type="ORF">C8D87_11755</name>
</gene>
<dbReference type="Proteomes" id="UP000248714">
    <property type="component" value="Unassembled WGS sequence"/>
</dbReference>
<sequence>MSLLNKLGTKSSATHCTAPTGKHGRHCGKRIRLGRYGDGVTCGAPECQLWRSCAEDRKTNQAKNVWE</sequence>
<name>A0ABX9DV24_9PSEU</name>
<dbReference type="EMBL" id="QLTT01000017">
    <property type="protein sequence ID" value="RAS58885.1"/>
    <property type="molecule type" value="Genomic_DNA"/>
</dbReference>
<keyword evidence="3" id="KW-1185">Reference proteome</keyword>
<comment type="caution">
    <text evidence="2">The sequence shown here is derived from an EMBL/GenBank/DDBJ whole genome shotgun (WGS) entry which is preliminary data.</text>
</comment>
<protein>
    <submittedName>
        <fullName evidence="2">Uncharacterized protein</fullName>
    </submittedName>
</protein>
<organism evidence="2 3">
    <name type="scientific">Lentzea atacamensis</name>
    <dbReference type="NCBI Taxonomy" id="531938"/>
    <lineage>
        <taxon>Bacteria</taxon>
        <taxon>Bacillati</taxon>
        <taxon>Actinomycetota</taxon>
        <taxon>Actinomycetes</taxon>
        <taxon>Pseudonocardiales</taxon>
        <taxon>Pseudonocardiaceae</taxon>
        <taxon>Lentzea</taxon>
    </lineage>
</organism>